<feature type="region of interest" description="Disordered" evidence="3">
    <location>
        <begin position="41"/>
        <end position="66"/>
    </location>
</feature>
<evidence type="ECO:0000256" key="1">
    <source>
        <dbReference type="ARBA" id="ARBA00022980"/>
    </source>
</evidence>
<keyword evidence="5" id="KW-1185">Reference proteome</keyword>
<name>A0ABV1EC21_9FIRM</name>
<keyword evidence="1" id="KW-0689">Ribosomal protein</keyword>
<organism evidence="4 5">
    <name type="scientific">Pseudoflavonifractor intestinihominis</name>
    <dbReference type="NCBI Taxonomy" id="3133171"/>
    <lineage>
        <taxon>Bacteria</taxon>
        <taxon>Bacillati</taxon>
        <taxon>Bacillota</taxon>
        <taxon>Clostridia</taxon>
        <taxon>Eubacteriales</taxon>
        <taxon>Oscillospiraceae</taxon>
        <taxon>Pseudoflavonifractor</taxon>
    </lineage>
</organism>
<accession>A0ABV1EC21</accession>
<evidence type="ECO:0000313" key="4">
    <source>
        <dbReference type="EMBL" id="MEQ2444867.1"/>
    </source>
</evidence>
<dbReference type="InterPro" id="IPR041985">
    <property type="entry name" value="Ribosomal_eL14_KOW"/>
</dbReference>
<gene>
    <name evidence="4" type="ORF">WMO64_15545</name>
</gene>
<dbReference type="RefSeq" id="WP_349232567.1">
    <property type="nucleotide sequence ID" value="NZ_JBBMFK010000035.1"/>
</dbReference>
<dbReference type="SUPFAM" id="SSF50104">
    <property type="entry name" value="Translation proteins SH3-like domain"/>
    <property type="match status" value="1"/>
</dbReference>
<evidence type="ECO:0000313" key="5">
    <source>
        <dbReference type="Proteomes" id="UP001464378"/>
    </source>
</evidence>
<dbReference type="CDD" id="cd06088">
    <property type="entry name" value="KOW_RPL14"/>
    <property type="match status" value="1"/>
</dbReference>
<comment type="caution">
    <text evidence="4">The sequence shown here is derived from an EMBL/GenBank/DDBJ whole genome shotgun (WGS) entry which is preliminary data.</text>
</comment>
<dbReference type="Proteomes" id="UP001464378">
    <property type="component" value="Unassembled WGS sequence"/>
</dbReference>
<reference evidence="4 5" key="1">
    <citation type="submission" date="2024-03" db="EMBL/GenBank/DDBJ databases">
        <title>Human intestinal bacterial collection.</title>
        <authorList>
            <person name="Pauvert C."/>
            <person name="Hitch T.C.A."/>
            <person name="Clavel T."/>
        </authorList>
    </citation>
    <scope>NUCLEOTIDE SEQUENCE [LARGE SCALE GENOMIC DNA]</scope>
    <source>
        <strain evidence="4 5">CLA-AP-H29</strain>
    </source>
</reference>
<keyword evidence="2" id="KW-0687">Ribonucleoprotein</keyword>
<sequence>MEIQSGHIVRALAGHDSGRLYCVTQAQGDFLLLADGKGRTLTQPKRKRRKHVELAGGPDPLSALPGSDAELRRVLAKTRDQLGGSIGQGGNHAWQKTI</sequence>
<evidence type="ECO:0000256" key="3">
    <source>
        <dbReference type="SAM" id="MobiDB-lite"/>
    </source>
</evidence>
<dbReference type="EMBL" id="JBBMFK010000035">
    <property type="protein sequence ID" value="MEQ2444867.1"/>
    <property type="molecule type" value="Genomic_DNA"/>
</dbReference>
<proteinExistence type="predicted"/>
<protein>
    <submittedName>
        <fullName evidence="4">KOW domain-containing RNA-binding protein</fullName>
    </submittedName>
</protein>
<dbReference type="InterPro" id="IPR008991">
    <property type="entry name" value="Translation_prot_SH3-like_sf"/>
</dbReference>
<evidence type="ECO:0000256" key="2">
    <source>
        <dbReference type="ARBA" id="ARBA00023274"/>
    </source>
</evidence>